<dbReference type="AlphaFoldDB" id="A0A653A7N0"/>
<organism evidence="1">
    <name type="scientific">Uncultured Desulfatiglans sp</name>
    <dbReference type="NCBI Taxonomy" id="1748965"/>
    <lineage>
        <taxon>Bacteria</taxon>
        <taxon>Pseudomonadati</taxon>
        <taxon>Thermodesulfobacteriota</taxon>
        <taxon>Desulfobacteria</taxon>
        <taxon>Desulfatiglandales</taxon>
        <taxon>Desulfatiglandaceae</taxon>
        <taxon>Desulfatiglans</taxon>
        <taxon>environmental samples</taxon>
    </lineage>
</organism>
<name>A0A653A7N0_UNCDX</name>
<proteinExistence type="predicted"/>
<accession>A0A653A7N0</accession>
<gene>
    <name evidence="1" type="ORF">TRIP_B330188</name>
</gene>
<reference evidence="1" key="1">
    <citation type="submission" date="2018-07" db="EMBL/GenBank/DDBJ databases">
        <authorList>
            <consortium name="Genoscope - CEA"/>
            <person name="William W."/>
        </authorList>
    </citation>
    <scope>NUCLEOTIDE SEQUENCE</scope>
    <source>
        <strain evidence="1">IK1</strain>
    </source>
</reference>
<evidence type="ECO:0000313" key="1">
    <source>
        <dbReference type="EMBL" id="VBB44010.1"/>
    </source>
</evidence>
<protein>
    <submittedName>
        <fullName evidence="1">Uncharacterized protein</fullName>
    </submittedName>
</protein>
<dbReference type="EMBL" id="UPXX01000027">
    <property type="protein sequence ID" value="VBB44010.1"/>
    <property type="molecule type" value="Genomic_DNA"/>
</dbReference>
<sequence length="113" mass="13112">MTRRHPPAVIVLAAERHRFSPIFNPLSRPLSADRRLGHRVPFLERWIQNCLKTNANNQNKTTIICYCIIFSEKDFLDALRLSDLQNNKVLSSVLAGVKHVFFRIFLLKQGNVR</sequence>